<dbReference type="Proteomes" id="UP000091820">
    <property type="component" value="Unassembled WGS sequence"/>
</dbReference>
<dbReference type="AlphaFoldDB" id="A0A1A9W1F6"/>
<name>A0A1A9W1F6_9MUSC</name>
<evidence type="ECO:0000313" key="2">
    <source>
        <dbReference type="Proteomes" id="UP000091820"/>
    </source>
</evidence>
<reference evidence="2" key="1">
    <citation type="submission" date="2014-03" db="EMBL/GenBank/DDBJ databases">
        <authorList>
            <person name="Aksoy S."/>
            <person name="Warren W."/>
            <person name="Wilson R.K."/>
        </authorList>
    </citation>
    <scope>NUCLEOTIDE SEQUENCE [LARGE SCALE GENOMIC DNA]</scope>
    <source>
        <strain evidence="2">IAEA</strain>
    </source>
</reference>
<sequence length="157" mass="18390">MQLLSLMLLLLLLLLLFLLLHGSYTLIIEIVTATNCQSLKFIWATAQTRQRYKRFYVSTLLRIYTRRLYRFDNRRINGSDLHLLSQNFINFISFISSAQLVCGSPCRKEFLKQKQNNLSSTFYSTNNHDSLLCKQKNSRTLSVLQKPYSTKEHSNDT</sequence>
<keyword evidence="2" id="KW-1185">Reference proteome</keyword>
<organism evidence="1 2">
    <name type="scientific">Glossina brevipalpis</name>
    <dbReference type="NCBI Taxonomy" id="37001"/>
    <lineage>
        <taxon>Eukaryota</taxon>
        <taxon>Metazoa</taxon>
        <taxon>Ecdysozoa</taxon>
        <taxon>Arthropoda</taxon>
        <taxon>Hexapoda</taxon>
        <taxon>Insecta</taxon>
        <taxon>Pterygota</taxon>
        <taxon>Neoptera</taxon>
        <taxon>Endopterygota</taxon>
        <taxon>Diptera</taxon>
        <taxon>Brachycera</taxon>
        <taxon>Muscomorpha</taxon>
        <taxon>Hippoboscoidea</taxon>
        <taxon>Glossinidae</taxon>
        <taxon>Glossina</taxon>
    </lineage>
</organism>
<protein>
    <submittedName>
        <fullName evidence="1">Uncharacterized protein</fullName>
    </submittedName>
</protein>
<proteinExistence type="predicted"/>
<reference evidence="1" key="2">
    <citation type="submission" date="2020-05" db="UniProtKB">
        <authorList>
            <consortium name="EnsemblMetazoa"/>
        </authorList>
    </citation>
    <scope>IDENTIFICATION</scope>
    <source>
        <strain evidence="1">IAEA</strain>
    </source>
</reference>
<evidence type="ECO:0000313" key="1">
    <source>
        <dbReference type="EnsemblMetazoa" id="GBRI002866-PA"/>
    </source>
</evidence>
<dbReference type="EnsemblMetazoa" id="GBRI002866-RA">
    <property type="protein sequence ID" value="GBRI002866-PA"/>
    <property type="gene ID" value="GBRI002866"/>
</dbReference>
<accession>A0A1A9W1F6</accession>
<dbReference type="VEuPathDB" id="VectorBase:GBRI002866"/>